<dbReference type="GO" id="GO:0008270">
    <property type="term" value="F:zinc ion binding"/>
    <property type="evidence" value="ECO:0007669"/>
    <property type="project" value="InterPro"/>
</dbReference>
<keyword evidence="2" id="KW-0862">Zinc</keyword>
<dbReference type="PANTHER" id="PTHR36206">
    <property type="entry name" value="ASPERCRYPTIN BIOSYNTHESIS CLUSTER-SPECIFIC TRANSCRIPTION REGULATOR ATNN-RELATED"/>
    <property type="match status" value="1"/>
</dbReference>
<dbReference type="Gene3D" id="4.10.240.10">
    <property type="entry name" value="Zn(2)-C6 fungal-type DNA-binding domain"/>
    <property type="match status" value="1"/>
</dbReference>
<dbReference type="PROSITE" id="PS00463">
    <property type="entry name" value="ZN2_CY6_FUNGAL_1"/>
    <property type="match status" value="1"/>
</dbReference>
<keyword evidence="3" id="KW-0805">Transcription regulation</keyword>
<evidence type="ECO:0000256" key="2">
    <source>
        <dbReference type="ARBA" id="ARBA00022833"/>
    </source>
</evidence>
<accession>A0A9W9LNM5</accession>
<comment type="caution">
    <text evidence="8">The sequence shown here is derived from an EMBL/GenBank/DDBJ whole genome shotgun (WGS) entry which is preliminary data.</text>
</comment>
<keyword evidence="9" id="KW-1185">Reference proteome</keyword>
<dbReference type="CDD" id="cd00067">
    <property type="entry name" value="GAL4"/>
    <property type="match status" value="1"/>
</dbReference>
<dbReference type="AlphaFoldDB" id="A0A9W9LNM5"/>
<keyword evidence="4" id="KW-0238">DNA-binding</keyword>
<reference evidence="8" key="2">
    <citation type="journal article" date="2023" name="IMA Fungus">
        <title>Comparative genomic study of the Penicillium genus elucidates a diverse pangenome and 15 lateral gene transfer events.</title>
        <authorList>
            <person name="Petersen C."/>
            <person name="Sorensen T."/>
            <person name="Nielsen M.R."/>
            <person name="Sondergaard T.E."/>
            <person name="Sorensen J.L."/>
            <person name="Fitzpatrick D.A."/>
            <person name="Frisvad J.C."/>
            <person name="Nielsen K.L."/>
        </authorList>
    </citation>
    <scope>NUCLEOTIDE SEQUENCE</scope>
    <source>
        <strain evidence="8">IBT 26290</strain>
    </source>
</reference>
<proteinExistence type="predicted"/>
<evidence type="ECO:0000313" key="8">
    <source>
        <dbReference type="EMBL" id="KAJ5167321.1"/>
    </source>
</evidence>
<dbReference type="InterPro" id="IPR036864">
    <property type="entry name" value="Zn2-C6_fun-type_DNA-bd_sf"/>
</dbReference>
<dbReference type="PROSITE" id="PS50048">
    <property type="entry name" value="ZN2_CY6_FUNGAL_2"/>
    <property type="match status" value="1"/>
</dbReference>
<dbReference type="GO" id="GO:0003677">
    <property type="term" value="F:DNA binding"/>
    <property type="evidence" value="ECO:0007669"/>
    <property type="project" value="UniProtKB-KW"/>
</dbReference>
<reference evidence="8" key="1">
    <citation type="submission" date="2022-11" db="EMBL/GenBank/DDBJ databases">
        <authorList>
            <person name="Petersen C."/>
        </authorList>
    </citation>
    <scope>NUCLEOTIDE SEQUENCE</scope>
    <source>
        <strain evidence="8">IBT 26290</strain>
    </source>
</reference>
<dbReference type="InterPro" id="IPR001138">
    <property type="entry name" value="Zn2Cys6_DnaBD"/>
</dbReference>
<keyword evidence="1" id="KW-0479">Metal-binding</keyword>
<evidence type="ECO:0000256" key="4">
    <source>
        <dbReference type="ARBA" id="ARBA00023125"/>
    </source>
</evidence>
<evidence type="ECO:0000256" key="5">
    <source>
        <dbReference type="ARBA" id="ARBA00023163"/>
    </source>
</evidence>
<keyword evidence="6" id="KW-0539">Nucleus</keyword>
<feature type="domain" description="Zn(2)-C6 fungal-type" evidence="7">
    <location>
        <begin position="18"/>
        <end position="48"/>
    </location>
</feature>
<protein>
    <submittedName>
        <fullName evidence="8">Transcriptional regulator family: Fungal Specific TF</fullName>
    </submittedName>
</protein>
<dbReference type="InterPro" id="IPR052360">
    <property type="entry name" value="Transcr_Regulatory_Proteins"/>
</dbReference>
<organism evidence="8 9">
    <name type="scientific">Penicillium canariense</name>
    <dbReference type="NCBI Taxonomy" id="189055"/>
    <lineage>
        <taxon>Eukaryota</taxon>
        <taxon>Fungi</taxon>
        <taxon>Dikarya</taxon>
        <taxon>Ascomycota</taxon>
        <taxon>Pezizomycotina</taxon>
        <taxon>Eurotiomycetes</taxon>
        <taxon>Eurotiomycetidae</taxon>
        <taxon>Eurotiales</taxon>
        <taxon>Aspergillaceae</taxon>
        <taxon>Penicillium</taxon>
    </lineage>
</organism>
<gene>
    <name evidence="8" type="ORF">N7482_006102</name>
</gene>
<evidence type="ECO:0000256" key="3">
    <source>
        <dbReference type="ARBA" id="ARBA00023015"/>
    </source>
</evidence>
<dbReference type="Pfam" id="PF00172">
    <property type="entry name" value="Zn_clus"/>
    <property type="match status" value="1"/>
</dbReference>
<dbReference type="SUPFAM" id="SSF57701">
    <property type="entry name" value="Zn2/Cys6 DNA-binding domain"/>
    <property type="match status" value="1"/>
</dbReference>
<keyword evidence="5" id="KW-0804">Transcription</keyword>
<evidence type="ECO:0000256" key="1">
    <source>
        <dbReference type="ARBA" id="ARBA00022723"/>
    </source>
</evidence>
<name>A0A9W9LNM5_9EURO</name>
<dbReference type="EMBL" id="JAPQKN010000003">
    <property type="protein sequence ID" value="KAJ5167321.1"/>
    <property type="molecule type" value="Genomic_DNA"/>
</dbReference>
<dbReference type="RefSeq" id="XP_056543782.1">
    <property type="nucleotide sequence ID" value="XM_056688227.1"/>
</dbReference>
<evidence type="ECO:0000259" key="7">
    <source>
        <dbReference type="PROSITE" id="PS50048"/>
    </source>
</evidence>
<dbReference type="GO" id="GO:0000981">
    <property type="term" value="F:DNA-binding transcription factor activity, RNA polymerase II-specific"/>
    <property type="evidence" value="ECO:0007669"/>
    <property type="project" value="InterPro"/>
</dbReference>
<dbReference type="SMART" id="SM00066">
    <property type="entry name" value="GAL4"/>
    <property type="match status" value="1"/>
</dbReference>
<evidence type="ECO:0000313" key="9">
    <source>
        <dbReference type="Proteomes" id="UP001149163"/>
    </source>
</evidence>
<evidence type="ECO:0000256" key="6">
    <source>
        <dbReference type="ARBA" id="ARBA00023242"/>
    </source>
</evidence>
<dbReference type="Proteomes" id="UP001149163">
    <property type="component" value="Unassembled WGS sequence"/>
</dbReference>
<sequence length="545" mass="61326">MPASKQSGRIGRSKSKTGCDTCKIRRVRCGEEKPRCVRCISTGRQCSYGASSLSKSTVPLNVAARTFACLHTHLTTSFPTWVEPQTGWRERRAFEFYFHQAGPSLSGDLDLYFWRGCVLQTCRQEPAVWDAIISLSALYERPPLLETPPFWLINNPATVRSHSHREALVWYSRSLAVLQQRINQGTANLSVSLISCILFIAIELLQGNRKAALGLYKQGAQLMINADREPWITTLTPIFRRLGTWVLINDGSSRDGWNLNLIAPSECFGSIDEARNVLCGIVAEMKTLNNATKSHWKQAAESRKYEVPFLEAKQQHLKQRLGHWHRRLMSLKSSEISGSNEVVSSIDGATALLLMTYTSVLIEIETSLSTDQTAYDAHEPEFNQILRYAPAAIESTRSSNGKQPPFLFETGVFLPLFITALKCRIPQLRRQALRLMLEEAPPAQGLFMCRPAAHVVAAIVTLEETPRTRIEKASEVEHLLSRPGCIPPSQNRVWDFSLSSDKNRDGHIQVGLDYSLRDVDDEEGRIRFTQRRILFPGINGPLYDS</sequence>
<dbReference type="OrthoDB" id="3145928at2759"/>
<dbReference type="GeneID" id="81427403"/>
<dbReference type="PANTHER" id="PTHR36206:SF14">
    <property type="entry name" value="ZN(2)-C6 FUNGAL-TYPE DOMAIN-CONTAINING PROTEIN-RELATED"/>
    <property type="match status" value="1"/>
</dbReference>